<name>A0ABW5J4G5_9BACT</name>
<dbReference type="InterPro" id="IPR011004">
    <property type="entry name" value="Trimer_LpxA-like_sf"/>
</dbReference>
<dbReference type="Proteomes" id="UP001597510">
    <property type="component" value="Unassembled WGS sequence"/>
</dbReference>
<dbReference type="PANTHER" id="PTHR43300">
    <property type="entry name" value="ACETYLTRANSFERASE"/>
    <property type="match status" value="1"/>
</dbReference>
<organism evidence="2 3">
    <name type="scientific">Emticicia soli</name>
    <dbReference type="NCBI Taxonomy" id="2027878"/>
    <lineage>
        <taxon>Bacteria</taxon>
        <taxon>Pseudomonadati</taxon>
        <taxon>Bacteroidota</taxon>
        <taxon>Cytophagia</taxon>
        <taxon>Cytophagales</taxon>
        <taxon>Leadbetterellaceae</taxon>
        <taxon>Emticicia</taxon>
    </lineage>
</organism>
<accession>A0ABW5J4G5</accession>
<dbReference type="EMBL" id="JBHULC010000004">
    <property type="protein sequence ID" value="MFD2520277.1"/>
    <property type="molecule type" value="Genomic_DNA"/>
</dbReference>
<evidence type="ECO:0000256" key="1">
    <source>
        <dbReference type="ARBA" id="ARBA00007274"/>
    </source>
</evidence>
<gene>
    <name evidence="2" type="ORF">ACFSR2_05230</name>
</gene>
<dbReference type="GO" id="GO:0016746">
    <property type="term" value="F:acyltransferase activity"/>
    <property type="evidence" value="ECO:0007669"/>
    <property type="project" value="UniProtKB-KW"/>
</dbReference>
<dbReference type="InterPro" id="IPR050179">
    <property type="entry name" value="Trans_hexapeptide_repeat"/>
</dbReference>
<dbReference type="SUPFAM" id="SSF51161">
    <property type="entry name" value="Trimeric LpxA-like enzymes"/>
    <property type="match status" value="1"/>
</dbReference>
<proteinExistence type="inferred from homology"/>
<dbReference type="Gene3D" id="2.160.10.10">
    <property type="entry name" value="Hexapeptide repeat proteins"/>
    <property type="match status" value="1"/>
</dbReference>
<comment type="similarity">
    <text evidence="1">Belongs to the transferase hexapeptide repeat family.</text>
</comment>
<dbReference type="PANTHER" id="PTHR43300:SF11">
    <property type="entry name" value="ACETYLTRANSFERASE RV3034C-RELATED"/>
    <property type="match status" value="1"/>
</dbReference>
<sequence length="260" mass="29271">MFKRVLTLFLCLFFPTRWIAGILNSLGHNVHKDSKLGFNFLWINDKLSLEKGAILGKFNLIRVDSIFLKSNANIGNLNRLNGPIKFYLDESSGIGNYNSISRSSTKGVTYSTSYLKIGKYSKITTKHQIDCTRSIYIDEYSILAGSHTQLWTHGFMHATEGIERIRIDGEIVIGNNVYIGSRCTFQPGVFVSSGITIGANSCVSKSLLKKGMYVSQPLRYIDTDLSSVRQKLNKVEGFETLNEVYEKTLPPEATEFRKDL</sequence>
<keyword evidence="3" id="KW-1185">Reference proteome</keyword>
<comment type="caution">
    <text evidence="2">The sequence shown here is derived from an EMBL/GenBank/DDBJ whole genome shotgun (WGS) entry which is preliminary data.</text>
</comment>
<dbReference type="RefSeq" id="WP_340235690.1">
    <property type="nucleotide sequence ID" value="NZ_JBBEWC010000004.1"/>
</dbReference>
<protein>
    <submittedName>
        <fullName evidence="2">Acyltransferase</fullName>
    </submittedName>
</protein>
<keyword evidence="2" id="KW-0012">Acyltransferase</keyword>
<evidence type="ECO:0000313" key="2">
    <source>
        <dbReference type="EMBL" id="MFD2520277.1"/>
    </source>
</evidence>
<evidence type="ECO:0000313" key="3">
    <source>
        <dbReference type="Proteomes" id="UP001597510"/>
    </source>
</evidence>
<reference evidence="3" key="1">
    <citation type="journal article" date="2019" name="Int. J. Syst. Evol. Microbiol.">
        <title>The Global Catalogue of Microorganisms (GCM) 10K type strain sequencing project: providing services to taxonomists for standard genome sequencing and annotation.</title>
        <authorList>
            <consortium name="The Broad Institute Genomics Platform"/>
            <consortium name="The Broad Institute Genome Sequencing Center for Infectious Disease"/>
            <person name="Wu L."/>
            <person name="Ma J."/>
        </authorList>
    </citation>
    <scope>NUCLEOTIDE SEQUENCE [LARGE SCALE GENOMIC DNA]</scope>
    <source>
        <strain evidence="3">KCTC 52344</strain>
    </source>
</reference>
<keyword evidence="2" id="KW-0808">Transferase</keyword>